<accession>A0AAP0R287</accession>
<feature type="domain" description="Cystatin" evidence="3">
    <location>
        <begin position="61"/>
        <end position="150"/>
    </location>
</feature>
<keyword evidence="2" id="KW-0789">Thiol protease inhibitor</keyword>
<reference evidence="4 5" key="1">
    <citation type="journal article" date="2024" name="Plant J.">
        <title>Genome sequences and population genomics reveal climatic adaptation and genomic divergence between two closely related sweetgum species.</title>
        <authorList>
            <person name="Xu W.Q."/>
            <person name="Ren C.Q."/>
            <person name="Zhang X.Y."/>
            <person name="Comes H.P."/>
            <person name="Liu X.H."/>
            <person name="Li Y.G."/>
            <person name="Kettle C.J."/>
            <person name="Jalonen R."/>
            <person name="Gaisberger H."/>
            <person name="Ma Y.Z."/>
            <person name="Qiu Y.X."/>
        </authorList>
    </citation>
    <scope>NUCLEOTIDE SEQUENCE [LARGE SCALE GENOMIC DNA]</scope>
    <source>
        <strain evidence="4">Hangzhou</strain>
    </source>
</reference>
<evidence type="ECO:0000256" key="1">
    <source>
        <dbReference type="ARBA" id="ARBA00022690"/>
    </source>
</evidence>
<dbReference type="Pfam" id="PF16845">
    <property type="entry name" value="SQAPI"/>
    <property type="match status" value="1"/>
</dbReference>
<evidence type="ECO:0000313" key="5">
    <source>
        <dbReference type="Proteomes" id="UP001415857"/>
    </source>
</evidence>
<evidence type="ECO:0000259" key="3">
    <source>
        <dbReference type="SMART" id="SM00043"/>
    </source>
</evidence>
<dbReference type="PANTHER" id="PTHR47364">
    <property type="entry name" value="CYSTEINE PROTEINASE INHIBITOR 5"/>
    <property type="match status" value="1"/>
</dbReference>
<dbReference type="AlphaFoldDB" id="A0AAP0R287"/>
<protein>
    <recommendedName>
        <fullName evidence="3">Cystatin domain-containing protein</fullName>
    </recommendedName>
</protein>
<dbReference type="GO" id="GO:0004869">
    <property type="term" value="F:cysteine-type endopeptidase inhibitor activity"/>
    <property type="evidence" value="ECO:0007669"/>
    <property type="project" value="UniProtKB-KW"/>
</dbReference>
<gene>
    <name evidence="4" type="ORF">L1049_010655</name>
</gene>
<sequence>MSALSTNLETTQLLSLRAKIRRRSTVTMRSQHCLLLFLPLLALFPLFDGVSSAVVGGRQVGLVGGWQPIKNISDPHVREIGEFAVTEYDKKAKAELKFESVVKGEYQVVAGMNYRLVVAAKDGGVSAKYEAVVWEKAWENFKNLTSFKRV</sequence>
<proteinExistence type="predicted"/>
<comment type="caution">
    <text evidence="4">The sequence shown here is derived from an EMBL/GenBank/DDBJ whole genome shotgun (WGS) entry which is preliminary data.</text>
</comment>
<dbReference type="SUPFAM" id="SSF54403">
    <property type="entry name" value="Cystatin/monellin"/>
    <property type="match status" value="1"/>
</dbReference>
<keyword evidence="1" id="KW-0646">Protease inhibitor</keyword>
<dbReference type="Gene3D" id="3.10.450.10">
    <property type="match status" value="1"/>
</dbReference>
<evidence type="ECO:0000256" key="2">
    <source>
        <dbReference type="ARBA" id="ARBA00022704"/>
    </source>
</evidence>
<dbReference type="SMART" id="SM00043">
    <property type="entry name" value="CY"/>
    <property type="match status" value="1"/>
</dbReference>
<keyword evidence="5" id="KW-1185">Reference proteome</keyword>
<dbReference type="CDD" id="cd00042">
    <property type="entry name" value="CY"/>
    <property type="match status" value="1"/>
</dbReference>
<dbReference type="InterPro" id="IPR000010">
    <property type="entry name" value="Cystatin_dom"/>
</dbReference>
<organism evidence="4 5">
    <name type="scientific">Liquidambar formosana</name>
    <name type="common">Formosan gum</name>
    <dbReference type="NCBI Taxonomy" id="63359"/>
    <lineage>
        <taxon>Eukaryota</taxon>
        <taxon>Viridiplantae</taxon>
        <taxon>Streptophyta</taxon>
        <taxon>Embryophyta</taxon>
        <taxon>Tracheophyta</taxon>
        <taxon>Spermatophyta</taxon>
        <taxon>Magnoliopsida</taxon>
        <taxon>eudicotyledons</taxon>
        <taxon>Gunneridae</taxon>
        <taxon>Pentapetalae</taxon>
        <taxon>Saxifragales</taxon>
        <taxon>Altingiaceae</taxon>
        <taxon>Liquidambar</taxon>
    </lineage>
</organism>
<dbReference type="InterPro" id="IPR046350">
    <property type="entry name" value="Cystatin_sf"/>
</dbReference>
<evidence type="ECO:0000313" key="4">
    <source>
        <dbReference type="EMBL" id="KAK9268212.1"/>
    </source>
</evidence>
<dbReference type="Proteomes" id="UP001415857">
    <property type="component" value="Unassembled WGS sequence"/>
</dbReference>
<name>A0AAP0R287_LIQFO</name>
<dbReference type="EMBL" id="JBBPBK010000016">
    <property type="protein sequence ID" value="KAK9268212.1"/>
    <property type="molecule type" value="Genomic_DNA"/>
</dbReference>
<dbReference type="PANTHER" id="PTHR47364:SF2">
    <property type="entry name" value="CYSTEINE PROTEINASE INHIBITOR 5"/>
    <property type="match status" value="1"/>
</dbReference>